<dbReference type="AlphaFoldDB" id="A0A1M6TVY2"/>
<dbReference type="InterPro" id="IPR050624">
    <property type="entry name" value="HTH-type_Tx_Regulator"/>
</dbReference>
<accession>A0A1M6TVY2</accession>
<proteinExistence type="predicted"/>
<organism evidence="5 6">
    <name type="scientific">Nocardiopsis flavescens</name>
    <dbReference type="NCBI Taxonomy" id="758803"/>
    <lineage>
        <taxon>Bacteria</taxon>
        <taxon>Bacillati</taxon>
        <taxon>Actinomycetota</taxon>
        <taxon>Actinomycetes</taxon>
        <taxon>Streptosporangiales</taxon>
        <taxon>Nocardiopsidaceae</taxon>
        <taxon>Nocardiopsis</taxon>
    </lineage>
</organism>
<protein>
    <submittedName>
        <fullName evidence="5">DNA-binding transcriptional regulator, AcrR family</fullName>
    </submittedName>
</protein>
<evidence type="ECO:0000259" key="4">
    <source>
        <dbReference type="PROSITE" id="PS50977"/>
    </source>
</evidence>
<dbReference type="Pfam" id="PF00440">
    <property type="entry name" value="TetR_N"/>
    <property type="match status" value="1"/>
</dbReference>
<dbReference type="SUPFAM" id="SSF46689">
    <property type="entry name" value="Homeodomain-like"/>
    <property type="match status" value="1"/>
</dbReference>
<feature type="region of interest" description="Disordered" evidence="3">
    <location>
        <begin position="1"/>
        <end position="21"/>
    </location>
</feature>
<reference evidence="5 6" key="1">
    <citation type="submission" date="2016-11" db="EMBL/GenBank/DDBJ databases">
        <authorList>
            <person name="Jaros S."/>
            <person name="Januszkiewicz K."/>
            <person name="Wedrychowicz H."/>
        </authorList>
    </citation>
    <scope>NUCLEOTIDE SEQUENCE [LARGE SCALE GENOMIC DNA]</scope>
    <source>
        <strain evidence="5 6">CGMCC 4.5723</strain>
    </source>
</reference>
<evidence type="ECO:0000313" key="6">
    <source>
        <dbReference type="Proteomes" id="UP000184452"/>
    </source>
</evidence>
<feature type="DNA-binding region" description="H-T-H motif" evidence="2">
    <location>
        <begin position="43"/>
        <end position="62"/>
    </location>
</feature>
<dbReference type="InterPro" id="IPR023772">
    <property type="entry name" value="DNA-bd_HTH_TetR-type_CS"/>
</dbReference>
<dbReference type="InterPro" id="IPR009057">
    <property type="entry name" value="Homeodomain-like_sf"/>
</dbReference>
<dbReference type="STRING" id="758803.SAMN05421803_1258"/>
<dbReference type="Gene3D" id="1.10.357.10">
    <property type="entry name" value="Tetracycline Repressor, domain 2"/>
    <property type="match status" value="1"/>
</dbReference>
<dbReference type="PANTHER" id="PTHR43479:SF11">
    <property type="entry name" value="ACREF_ENVCD OPERON REPRESSOR-RELATED"/>
    <property type="match status" value="1"/>
</dbReference>
<evidence type="ECO:0000313" key="5">
    <source>
        <dbReference type="EMBL" id="SHK61050.1"/>
    </source>
</evidence>
<dbReference type="PRINTS" id="PR00455">
    <property type="entry name" value="HTHTETR"/>
</dbReference>
<keyword evidence="1 2" id="KW-0238">DNA-binding</keyword>
<dbReference type="PROSITE" id="PS01081">
    <property type="entry name" value="HTH_TETR_1"/>
    <property type="match status" value="1"/>
</dbReference>
<keyword evidence="6" id="KW-1185">Reference proteome</keyword>
<gene>
    <name evidence="5" type="ORF">SAMN05421803_1258</name>
</gene>
<sequence length="202" mass="21757">MIGATDDAGDGSAAVPRTSGDTRAEIQEAALDLFGRQGYEKTSLREIAERLDITKAALYYHFRSKEDLLRALAEPLRRDMEEFLAGLDASARNAPDEVLGSYFDICVRHAALLLALLRDLSSLTRVGLVEDVMGWRRRLDAVLVGEDADMPARMGAIIALGGLQDLAVFLAPEQARAHRGRAVAVALAALLEGAGPRTPGMD</sequence>
<feature type="domain" description="HTH tetR-type" evidence="4">
    <location>
        <begin position="20"/>
        <end position="80"/>
    </location>
</feature>
<dbReference type="PROSITE" id="PS50977">
    <property type="entry name" value="HTH_TETR_2"/>
    <property type="match status" value="1"/>
</dbReference>
<dbReference type="RefSeq" id="WP_378655471.1">
    <property type="nucleotide sequence ID" value="NZ_JBHVXD010000023.1"/>
</dbReference>
<dbReference type="PANTHER" id="PTHR43479">
    <property type="entry name" value="ACREF/ENVCD OPERON REPRESSOR-RELATED"/>
    <property type="match status" value="1"/>
</dbReference>
<evidence type="ECO:0000256" key="2">
    <source>
        <dbReference type="PROSITE-ProRule" id="PRU00335"/>
    </source>
</evidence>
<dbReference type="EMBL" id="FQZK01000025">
    <property type="protein sequence ID" value="SHK61050.1"/>
    <property type="molecule type" value="Genomic_DNA"/>
</dbReference>
<dbReference type="Proteomes" id="UP000184452">
    <property type="component" value="Unassembled WGS sequence"/>
</dbReference>
<dbReference type="GO" id="GO:0003677">
    <property type="term" value="F:DNA binding"/>
    <property type="evidence" value="ECO:0007669"/>
    <property type="project" value="UniProtKB-UniRule"/>
</dbReference>
<feature type="compositionally biased region" description="Low complexity" evidence="3">
    <location>
        <begin position="1"/>
        <end position="14"/>
    </location>
</feature>
<name>A0A1M6TVY2_9ACTN</name>
<dbReference type="InterPro" id="IPR001647">
    <property type="entry name" value="HTH_TetR"/>
</dbReference>
<evidence type="ECO:0000256" key="1">
    <source>
        <dbReference type="ARBA" id="ARBA00023125"/>
    </source>
</evidence>
<evidence type="ECO:0000256" key="3">
    <source>
        <dbReference type="SAM" id="MobiDB-lite"/>
    </source>
</evidence>